<evidence type="ECO:0000313" key="1">
    <source>
        <dbReference type="EMBL" id="KPL57647.1"/>
    </source>
</evidence>
<protein>
    <submittedName>
        <fullName evidence="1">Uncharacterized protein</fullName>
    </submittedName>
</protein>
<reference evidence="1 2" key="1">
    <citation type="submission" date="2015-08" db="EMBL/GenBank/DDBJ databases">
        <title>Draft Genome Sequence of Bacillus vietnamensis UCD-SED5.</title>
        <authorList>
            <person name="Lee R.D."/>
            <person name="Jospin G."/>
            <person name="Lang J.M."/>
            <person name="Coil D.A."/>
            <person name="Eisen J.A."/>
        </authorList>
    </citation>
    <scope>NUCLEOTIDE SEQUENCE [LARGE SCALE GENOMIC DNA]</scope>
    <source>
        <strain evidence="1 2">UCD-SED5</strain>
    </source>
</reference>
<dbReference type="RefSeq" id="WP_060675010.1">
    <property type="nucleotide sequence ID" value="NZ_LIXZ01000034.1"/>
</dbReference>
<organism evidence="1 2">
    <name type="scientific">Rossellomorea vietnamensis</name>
    <dbReference type="NCBI Taxonomy" id="218284"/>
    <lineage>
        <taxon>Bacteria</taxon>
        <taxon>Bacillati</taxon>
        <taxon>Bacillota</taxon>
        <taxon>Bacilli</taxon>
        <taxon>Bacillales</taxon>
        <taxon>Bacillaceae</taxon>
        <taxon>Rossellomorea</taxon>
    </lineage>
</organism>
<dbReference type="EMBL" id="LIXZ01000034">
    <property type="protein sequence ID" value="KPL57647.1"/>
    <property type="molecule type" value="Genomic_DNA"/>
</dbReference>
<comment type="caution">
    <text evidence="1">The sequence shown here is derived from an EMBL/GenBank/DDBJ whole genome shotgun (WGS) entry which is preliminary data.</text>
</comment>
<proteinExistence type="predicted"/>
<evidence type="ECO:0000313" key="2">
    <source>
        <dbReference type="Proteomes" id="UP000050398"/>
    </source>
</evidence>
<dbReference type="Proteomes" id="UP000050398">
    <property type="component" value="Unassembled WGS sequence"/>
</dbReference>
<name>A0A0P6WIQ7_9BACI</name>
<accession>A0A0P6WIQ7</accession>
<dbReference type="PATRIC" id="fig|218284.4.peg.3008"/>
<sequence length="245" mass="26808">MTTFTIDVEIRIGKENASVFNTWIPPVHTNDIELDRYGSLWGENEVLFLGAHYDIYSSSSFTSLGNRIGATTHSVPTSYTISNAKSPGGSVSGNFGEVLTILALESKITPRPLRVCHLSSVLSGAGAIKCPDLILESSPLSSDYLAFRTTNPTAPTFLPDIIPGECKNNAYLKALRQLAQYWIEISSASPIFGFGLISSINYRTNQVIKFNLLVPEDKPALISLLGSKPVDELKQRDFRGILYGF</sequence>
<gene>
    <name evidence="1" type="ORF">AM506_21020</name>
</gene>
<dbReference type="AlphaFoldDB" id="A0A0P6WIQ7"/>